<dbReference type="InterPro" id="IPR006626">
    <property type="entry name" value="PbH1"/>
</dbReference>
<dbReference type="RefSeq" id="WP_159439091.1">
    <property type="nucleotide sequence ID" value="NZ_AP024887.1"/>
</dbReference>
<accession>A0A1R4B137</accession>
<feature type="signal peptide" evidence="1">
    <location>
        <begin position="1"/>
        <end position="23"/>
    </location>
</feature>
<dbReference type="OrthoDB" id="1466228at2"/>
<dbReference type="Pfam" id="PF14200">
    <property type="entry name" value="RicinB_lectin_2"/>
    <property type="match status" value="2"/>
</dbReference>
<sequence>MEKINQFLRQFALLACLSLYAQATWADAEITKSGSTWQAAVDGRVVYRGSRMFDAVNAAADTFTSGTIHIRNSGVSGSDGGNVYGMRPQPGQTLDFHNHTVTANGGDLVVPVYCDRRDDITVRNLHVEGAPRYGVWFRGCSNVTLENITMALNGQNPVGLGIRVDSSTRNARNLTITGNINIDGATGHGIETYGIDGINIGDVTVTNNGGCGLILNDSRNAEVGNVWGERNNINGGYATFRVANDNGPNIHVKSVYSRQSGRGFFSVSRSHGTTIDYVDIDQATEQGIFLEDATNTHVLAGTVTNSINRPNCQLVRTNNSSIHVNGCNAIGQQPSYGNNSVISGTYRLTPAHSNMAVDVNNCDTANGTNLSQWAWLDNTCQHFTISPVSGMWHRISPVVSPSSAIDIEDMSNNDGANAMLWNYWGGTGQLFRFKSAGTGLWRIINLHSDKCLTVADNSAQNGANLMQSRCVANRDNQLFRLDKVQ</sequence>
<name>A0A1R4B137_9VIBR</name>
<dbReference type="Gene3D" id="2.160.20.10">
    <property type="entry name" value="Single-stranded right-handed beta-helix, Pectin lyase-like"/>
    <property type="match status" value="1"/>
</dbReference>
<dbReference type="SUPFAM" id="SSF51126">
    <property type="entry name" value="Pectin lyase-like"/>
    <property type="match status" value="1"/>
</dbReference>
<evidence type="ECO:0000259" key="2">
    <source>
        <dbReference type="Pfam" id="PF13229"/>
    </source>
</evidence>
<evidence type="ECO:0000259" key="3">
    <source>
        <dbReference type="Pfam" id="PF14200"/>
    </source>
</evidence>
<dbReference type="InterPro" id="IPR035992">
    <property type="entry name" value="Ricin_B-like_lectins"/>
</dbReference>
<feature type="chain" id="PRO_5012910094" evidence="1">
    <location>
        <begin position="24"/>
        <end position="485"/>
    </location>
</feature>
<protein>
    <submittedName>
        <fullName evidence="4">Ricin-type beta-trefoil lectin domain protein</fullName>
    </submittedName>
</protein>
<dbReference type="EMBL" id="FUFT01000002">
    <property type="protein sequence ID" value="SJL82630.1"/>
    <property type="molecule type" value="Genomic_DNA"/>
</dbReference>
<dbReference type="STRING" id="1918946.VPAL9027_00560"/>
<feature type="domain" description="Ricin B lectin" evidence="3">
    <location>
        <begin position="343"/>
        <end position="421"/>
    </location>
</feature>
<evidence type="ECO:0000256" key="1">
    <source>
        <dbReference type="SAM" id="SignalP"/>
    </source>
</evidence>
<dbReference type="AlphaFoldDB" id="A0A1R4B137"/>
<keyword evidence="5" id="KW-1185">Reference proteome</keyword>
<keyword evidence="1" id="KW-0732">Signal</keyword>
<dbReference type="GO" id="GO:0030246">
    <property type="term" value="F:carbohydrate binding"/>
    <property type="evidence" value="ECO:0007669"/>
    <property type="project" value="UniProtKB-KW"/>
</dbReference>
<dbReference type="InterPro" id="IPR012334">
    <property type="entry name" value="Pectin_lyas_fold"/>
</dbReference>
<dbReference type="Pfam" id="PF13229">
    <property type="entry name" value="Beta_helix"/>
    <property type="match status" value="1"/>
</dbReference>
<feature type="domain" description="Ricin B lectin" evidence="3">
    <location>
        <begin position="428"/>
        <end position="483"/>
    </location>
</feature>
<organism evidence="4 5">
    <name type="scientific">Vibrio palustris</name>
    <dbReference type="NCBI Taxonomy" id="1918946"/>
    <lineage>
        <taxon>Bacteria</taxon>
        <taxon>Pseudomonadati</taxon>
        <taxon>Pseudomonadota</taxon>
        <taxon>Gammaproteobacteria</taxon>
        <taxon>Vibrionales</taxon>
        <taxon>Vibrionaceae</taxon>
        <taxon>Vibrio</taxon>
    </lineage>
</organism>
<feature type="domain" description="Right handed beta helix" evidence="2">
    <location>
        <begin position="65"/>
        <end position="225"/>
    </location>
</feature>
<dbReference type="Proteomes" id="UP000189475">
    <property type="component" value="Unassembled WGS sequence"/>
</dbReference>
<gene>
    <name evidence="4" type="ORF">VPAL9027_00560</name>
</gene>
<dbReference type="CDD" id="cd00161">
    <property type="entry name" value="beta-trefoil_Ricin-like"/>
    <property type="match status" value="1"/>
</dbReference>
<keyword evidence="4" id="KW-0430">Lectin</keyword>
<dbReference type="Gene3D" id="2.80.10.50">
    <property type="match status" value="2"/>
</dbReference>
<dbReference type="InterPro" id="IPR011050">
    <property type="entry name" value="Pectin_lyase_fold/virulence"/>
</dbReference>
<dbReference type="SUPFAM" id="SSF50370">
    <property type="entry name" value="Ricin B-like lectins"/>
    <property type="match status" value="1"/>
</dbReference>
<reference evidence="4 5" key="1">
    <citation type="submission" date="2017-02" db="EMBL/GenBank/DDBJ databases">
        <authorList>
            <person name="Peterson S.W."/>
        </authorList>
    </citation>
    <scope>NUCLEOTIDE SEQUENCE [LARGE SCALE GENOMIC DNA]</scope>
    <source>
        <strain evidence="4 5">CECT 9027</strain>
    </source>
</reference>
<dbReference type="InterPro" id="IPR039448">
    <property type="entry name" value="Beta_helix"/>
</dbReference>
<proteinExistence type="predicted"/>
<dbReference type="InterPro" id="IPR000772">
    <property type="entry name" value="Ricin_B_lectin"/>
</dbReference>
<dbReference type="PROSITE" id="PS50231">
    <property type="entry name" value="RICIN_B_LECTIN"/>
    <property type="match status" value="1"/>
</dbReference>
<dbReference type="SMART" id="SM00710">
    <property type="entry name" value="PbH1"/>
    <property type="match status" value="6"/>
</dbReference>
<evidence type="ECO:0000313" key="5">
    <source>
        <dbReference type="Proteomes" id="UP000189475"/>
    </source>
</evidence>
<evidence type="ECO:0000313" key="4">
    <source>
        <dbReference type="EMBL" id="SJL82630.1"/>
    </source>
</evidence>